<dbReference type="OMA" id="WLISERC"/>
<reference evidence="1" key="2">
    <citation type="submission" date="2025-08" db="UniProtKB">
        <authorList>
            <consortium name="Ensembl"/>
        </authorList>
    </citation>
    <scope>IDENTIFICATION</scope>
</reference>
<evidence type="ECO:0000313" key="1">
    <source>
        <dbReference type="Ensembl" id="ENSSSUP00005002328.1"/>
    </source>
</evidence>
<proteinExistence type="predicted"/>
<sequence length="82" mass="9296">ISLYLCPTPPTPSLFLRNVVDDTRLKNYNSKSPIVDVYGPIVDVYVSLDFYTCYTRGFGIFSYPFSLSLPVWPDLRGKHSAT</sequence>
<dbReference type="Proteomes" id="UP000472268">
    <property type="component" value="Chromosome 7"/>
</dbReference>
<dbReference type="AlphaFoldDB" id="A0A673SS04"/>
<accession>A0A673SS04</accession>
<organism evidence="1 2">
    <name type="scientific">Suricata suricatta</name>
    <name type="common">Meerkat</name>
    <dbReference type="NCBI Taxonomy" id="37032"/>
    <lineage>
        <taxon>Eukaryota</taxon>
        <taxon>Metazoa</taxon>
        <taxon>Chordata</taxon>
        <taxon>Craniata</taxon>
        <taxon>Vertebrata</taxon>
        <taxon>Euteleostomi</taxon>
        <taxon>Mammalia</taxon>
        <taxon>Eutheria</taxon>
        <taxon>Laurasiatheria</taxon>
        <taxon>Carnivora</taxon>
        <taxon>Feliformia</taxon>
        <taxon>Herpestidae</taxon>
        <taxon>Suricata</taxon>
    </lineage>
</organism>
<dbReference type="Ensembl" id="ENSSSUT00005002718.1">
    <property type="protein sequence ID" value="ENSSSUP00005002328.1"/>
    <property type="gene ID" value="ENSSSUG00005001569.1"/>
</dbReference>
<name>A0A673SS04_SURSU</name>
<protein>
    <submittedName>
        <fullName evidence="1">Uncharacterized protein</fullName>
    </submittedName>
</protein>
<keyword evidence="2" id="KW-1185">Reference proteome</keyword>
<evidence type="ECO:0000313" key="2">
    <source>
        <dbReference type="Proteomes" id="UP000472268"/>
    </source>
</evidence>
<reference evidence="1" key="3">
    <citation type="submission" date="2025-09" db="UniProtKB">
        <authorList>
            <consortium name="Ensembl"/>
        </authorList>
    </citation>
    <scope>IDENTIFICATION</scope>
</reference>
<reference evidence="1 2" key="1">
    <citation type="submission" date="2019-05" db="EMBL/GenBank/DDBJ databases">
        <title>A Chromosome-scale Meerkat (S. suricatta) Genome Assembly.</title>
        <authorList>
            <person name="Dudchenko O."/>
            <person name="Lieberman Aiden E."/>
            <person name="Tung J."/>
            <person name="Barreiro L.B."/>
            <person name="Clutton-Brock T.H."/>
        </authorList>
    </citation>
    <scope>NUCLEOTIDE SEQUENCE [LARGE SCALE GENOMIC DNA]</scope>
</reference>